<dbReference type="InterPro" id="IPR007555">
    <property type="entry name" value="DUF499"/>
</dbReference>
<dbReference type="EMBL" id="CP002590">
    <property type="protein sequence ID" value="AEA13173.1"/>
    <property type="molecule type" value="Genomic_DNA"/>
</dbReference>
<organism evidence="1 2">
    <name type="scientific">Thermoproteus uzoniensis (strain 768-20)</name>
    <dbReference type="NCBI Taxonomy" id="999630"/>
    <lineage>
        <taxon>Archaea</taxon>
        <taxon>Thermoproteota</taxon>
        <taxon>Thermoprotei</taxon>
        <taxon>Thermoproteales</taxon>
        <taxon>Thermoproteaceae</taxon>
        <taxon>Thermoproteus</taxon>
    </lineage>
</organism>
<dbReference type="AlphaFoldDB" id="F2L354"/>
<evidence type="ECO:0000313" key="2">
    <source>
        <dbReference type="Proteomes" id="UP000008138"/>
    </source>
</evidence>
<dbReference type="KEGG" id="tuz:TUZN_1710"/>
<dbReference type="HOGENOM" id="CLU_295544_0_0_2"/>
<proteinExistence type="predicted"/>
<evidence type="ECO:0000313" key="1">
    <source>
        <dbReference type="EMBL" id="AEA13173.1"/>
    </source>
</evidence>
<dbReference type="STRING" id="999630.TUZN_1710"/>
<sequence length="1023" mass="115340">MSFVKLLAEGKISPAIDIYEVYGALFLGRNPEEAHKVYCDPDSFFKITYVTPGFRQHLEDFLKKLAAGESQIYTLPALLGAGKSHFLALVLHIIALYRRCKGSGECVSRHLADYGIELYTPTLAKVPNVAVFRAGRVLGEFERRLRSLATKEELRAALRDASPIVLLFDETQYLEEEPGFVQWIQTLAEVAGEIKGVYLFVSYSLFPEGGRGPALETSKSLSAVERMNVVRVSLDTAKNIAAVFRRWADLRPRRVDIAPLKDVVREEVLRDFEKRLEEAYPFNPVFLDVVLRLADESLAERTKVQMTRELLRTLARAYVKASPEELVTFAHLPEPEDILVVGGPLAGEWSTLVKLYKEDVDRLGGKAAVSVLRHILLATFLARLMPAESLYPTEDNLVAGSYNALDIRPVDVKDVLAKATDVGLHVARLGDRYVYWFIGDEVHAIREAMFKFSYEDGIDVVADQLAALLRENARFFSAVYVSGVSSQKKAFGKVVILTNRDEWARALDDADKSTLAVDLMEFGLGRRRNNLFFVRRDDSGPVPADAGRLLERFADVKNVKEAAVALGQLYKAVDEVLVNLYHYFPDLLSMEDERIKREMEQLLRSRVERWKERASAVLKTASYTWLRRVVAGFTEPEARRLDEYLNEVARQRSDVLRGLVERVFAELQWDGFKKLGDLWSLYLNNEKFPPAPVSFEEFLEAVKSYCAGCSCLFEVDGEVKWLSKTGCEIPPLDKDVGVAPLRWRDQLVEWAVEAFLKQLASLSTSTTRYYIVYRRPSGEEVRRAVDDLLSSRGEWPFLSEGRLEVEVRERAIEVRVDGVATPVVERNPGSRVRVEVVGSDDLLTVIYRIGDVEREESASGKVHVFEVDLPSEPGIYSMQIEAVFRDGTRDRRNVSVNIKGRCKRPRTKYSVDVGDAIRGISVTHVKDARGLLDYFVKRGVPLRLSVKAAQAGGDLIINVDATFNITSPEIRERAIRLLAALEYLSPAADVKFEFTPPVQVDGDMAQKFKGAKYSFDVEVEEIC</sequence>
<accession>F2L354</accession>
<dbReference type="Proteomes" id="UP000008138">
    <property type="component" value="Chromosome"/>
</dbReference>
<dbReference type="eggNOG" id="arCOG00887">
    <property type="taxonomic scope" value="Archaea"/>
</dbReference>
<gene>
    <name evidence="1" type="ordered locus">TUZN_1710</name>
</gene>
<protein>
    <recommendedName>
        <fullName evidence="3">DUF499 domain-containing protein</fullName>
    </recommendedName>
</protein>
<dbReference type="Pfam" id="PF04465">
    <property type="entry name" value="DUF499"/>
    <property type="match status" value="1"/>
</dbReference>
<evidence type="ECO:0008006" key="3">
    <source>
        <dbReference type="Google" id="ProtNLM"/>
    </source>
</evidence>
<reference evidence="1 2" key="1">
    <citation type="journal article" date="2011" name="J. Bacteriol.">
        <title>Complete genome sequence of the thermoacidophilic crenarchaeon Thermoproteus uzoniensis 768-20.</title>
        <authorList>
            <person name="Mardanov A.V."/>
            <person name="Gumerov V.M."/>
            <person name="Beletsky A.V."/>
            <person name="Prokofeva M.I."/>
            <person name="Bonch-Osmolovskaya E.A."/>
            <person name="Ravin N.V."/>
            <person name="Skryabin K.G."/>
        </authorList>
    </citation>
    <scope>NUCLEOTIDE SEQUENCE [LARGE SCALE GENOMIC DNA]</scope>
    <source>
        <strain evidence="1 2">768-20</strain>
    </source>
</reference>
<dbReference type="RefSeq" id="WP_013680508.1">
    <property type="nucleotide sequence ID" value="NC_015315.1"/>
</dbReference>
<name>F2L354_THEU7</name>
<dbReference type="GeneID" id="10361226"/>
<keyword evidence="2" id="KW-1185">Reference proteome</keyword>
<reference key="2">
    <citation type="submission" date="2011-03" db="EMBL/GenBank/DDBJ databases">
        <title>Complete genome sequence of the thermoacidophilic crenarchaeon Thermoproteus uzoniensis 768-20.</title>
        <authorList>
            <person name="Mardanov A.V."/>
            <person name="Gumerov V.M."/>
            <person name="Beletsky A.V."/>
            <person name="Prokofeva M.I."/>
            <person name="Bonch-Osmolovskaya E.A."/>
            <person name="Ravin N.V."/>
            <person name="Skryabin K.G."/>
        </authorList>
    </citation>
    <scope>NUCLEOTIDE SEQUENCE</scope>
    <source>
        <strain>768-20</strain>
    </source>
</reference>
<dbReference type="OrthoDB" id="25002at2157"/>